<dbReference type="PANTHER" id="PTHR43706">
    <property type="entry name" value="NADH DEHYDROGENASE"/>
    <property type="match status" value="1"/>
</dbReference>
<protein>
    <recommendedName>
        <fullName evidence="2">NADH:ubiquinone reductase (non-electrogenic)</fullName>
        <ecNumber evidence="2">1.6.5.9</ecNumber>
    </recommendedName>
</protein>
<comment type="similarity">
    <text evidence="1">Belongs to the NADH dehydrogenase family.</text>
</comment>
<dbReference type="InterPro" id="IPR023753">
    <property type="entry name" value="FAD/NAD-binding_dom"/>
</dbReference>
<proteinExistence type="inferred from homology"/>
<name>A0A7V3RFD8_9BACT</name>
<dbReference type="EMBL" id="DTPE01000237">
    <property type="protein sequence ID" value="HGE75656.1"/>
    <property type="molecule type" value="Genomic_DNA"/>
</dbReference>
<dbReference type="PROSITE" id="PS50108">
    <property type="entry name" value="CRIB"/>
    <property type="match status" value="1"/>
</dbReference>
<dbReference type="InterPro" id="IPR036188">
    <property type="entry name" value="FAD/NAD-bd_sf"/>
</dbReference>
<comment type="caution">
    <text evidence="9">The sequence shown here is derived from an EMBL/GenBank/DDBJ whole genome shotgun (WGS) entry which is preliminary data.</text>
</comment>
<dbReference type="AlphaFoldDB" id="A0A7V3RFD8"/>
<keyword evidence="6" id="KW-0520">NAD</keyword>
<dbReference type="SUPFAM" id="SSF51905">
    <property type="entry name" value="FAD/NAD(P)-binding domain"/>
    <property type="match status" value="1"/>
</dbReference>
<dbReference type="GO" id="GO:0050136">
    <property type="term" value="F:NADH dehydrogenase (quinone) (non-electrogenic) activity"/>
    <property type="evidence" value="ECO:0007669"/>
    <property type="project" value="UniProtKB-EC"/>
</dbReference>
<keyword evidence="3" id="KW-0285">Flavoprotein</keyword>
<evidence type="ECO:0000313" key="9">
    <source>
        <dbReference type="EMBL" id="HGE75656.1"/>
    </source>
</evidence>
<sequence>MGKKIIVLGGGFAGVEAIQKLVKYLSKDDAEITLMEKDDAQTFRTELHKFACERIDLNAARFPLEKIIDTKRVDIVKGEAKKVDIKNKKIVSGSKEYGYDFLVLAFGSEPNFFGIPGMKENALSFWTLEDAKKINDHVKRCFSDVKKVKDANERQKMLTFVVGGGGFTGVEMMGELMRWVDKLCRTYLVDRKEIKLMIVEALPRILPNISKDSAVQKAIKYMKKYGVEVKTNSMITNVSKDGLTLKSGESIPTNTLIWSGGVQGNSFSSQIDLNKDKRGRIVVNEYMESSDPSVYAIGDIASYVDKSNKPMPGLVESAMQSADVAASNVASQIKGGQKKSLDLKLHGNIVYIGKSYGVANINGLGNFGGYIAIPMKHLVNIQHSFHVGGFGMVFKYLGDQIF</sequence>
<dbReference type="Pfam" id="PF07992">
    <property type="entry name" value="Pyr_redox_2"/>
    <property type="match status" value="1"/>
</dbReference>
<accession>A0A7V3RFD8</accession>
<evidence type="ECO:0000256" key="5">
    <source>
        <dbReference type="ARBA" id="ARBA00023002"/>
    </source>
</evidence>
<comment type="catalytic activity">
    <reaction evidence="7">
        <text>a quinone + NADH + H(+) = a quinol + NAD(+)</text>
        <dbReference type="Rhea" id="RHEA:46160"/>
        <dbReference type="ChEBI" id="CHEBI:15378"/>
        <dbReference type="ChEBI" id="CHEBI:24646"/>
        <dbReference type="ChEBI" id="CHEBI:57540"/>
        <dbReference type="ChEBI" id="CHEBI:57945"/>
        <dbReference type="ChEBI" id="CHEBI:132124"/>
        <dbReference type="EC" id="1.6.5.9"/>
    </reaction>
</comment>
<evidence type="ECO:0000256" key="1">
    <source>
        <dbReference type="ARBA" id="ARBA00005272"/>
    </source>
</evidence>
<dbReference type="PANTHER" id="PTHR43706:SF47">
    <property type="entry name" value="EXTERNAL NADH-UBIQUINONE OXIDOREDUCTASE 1, MITOCHONDRIAL-RELATED"/>
    <property type="match status" value="1"/>
</dbReference>
<evidence type="ECO:0000256" key="2">
    <source>
        <dbReference type="ARBA" id="ARBA00012637"/>
    </source>
</evidence>
<evidence type="ECO:0000256" key="3">
    <source>
        <dbReference type="ARBA" id="ARBA00022630"/>
    </source>
</evidence>
<evidence type="ECO:0000259" key="8">
    <source>
        <dbReference type="PROSITE" id="PS50108"/>
    </source>
</evidence>
<dbReference type="PRINTS" id="PR00368">
    <property type="entry name" value="FADPNR"/>
</dbReference>
<dbReference type="InterPro" id="IPR045024">
    <property type="entry name" value="NDH-2"/>
</dbReference>
<reference evidence="9" key="1">
    <citation type="journal article" date="2020" name="mSystems">
        <title>Genome- and Community-Level Interaction Insights into Carbon Utilization and Element Cycling Functions of Hydrothermarchaeota in Hydrothermal Sediment.</title>
        <authorList>
            <person name="Zhou Z."/>
            <person name="Liu Y."/>
            <person name="Xu W."/>
            <person name="Pan J."/>
            <person name="Luo Z.H."/>
            <person name="Li M."/>
        </authorList>
    </citation>
    <scope>NUCLEOTIDE SEQUENCE [LARGE SCALE GENOMIC DNA]</scope>
    <source>
        <strain evidence="9">SpSt-966</strain>
    </source>
</reference>
<dbReference type="InterPro" id="IPR000095">
    <property type="entry name" value="CRIB_dom"/>
</dbReference>
<evidence type="ECO:0000256" key="4">
    <source>
        <dbReference type="ARBA" id="ARBA00022827"/>
    </source>
</evidence>
<dbReference type="PRINTS" id="PR00411">
    <property type="entry name" value="PNDRDTASEI"/>
</dbReference>
<dbReference type="EC" id="1.6.5.9" evidence="2"/>
<organism evidence="9">
    <name type="scientific">Mesoaciditoga lauensis</name>
    <dbReference type="NCBI Taxonomy" id="1495039"/>
    <lineage>
        <taxon>Bacteria</taxon>
        <taxon>Thermotogati</taxon>
        <taxon>Thermotogota</taxon>
        <taxon>Thermotogae</taxon>
        <taxon>Mesoaciditogales</taxon>
        <taxon>Mesoaciditogaceae</taxon>
        <taxon>Mesoaciditoga</taxon>
    </lineage>
</organism>
<evidence type="ECO:0000256" key="7">
    <source>
        <dbReference type="ARBA" id="ARBA00047599"/>
    </source>
</evidence>
<keyword evidence="5" id="KW-0560">Oxidoreductase</keyword>
<keyword evidence="4" id="KW-0274">FAD</keyword>
<dbReference type="Gene3D" id="3.50.50.100">
    <property type="match status" value="1"/>
</dbReference>
<feature type="domain" description="CRIB" evidence="8">
    <location>
        <begin position="371"/>
        <end position="388"/>
    </location>
</feature>
<gene>
    <name evidence="9" type="ORF">ENX73_05980</name>
</gene>
<evidence type="ECO:0000256" key="6">
    <source>
        <dbReference type="ARBA" id="ARBA00023027"/>
    </source>
</evidence>